<feature type="domain" description="Exportin-1/Importin-beta-like" evidence="4">
    <location>
        <begin position="105"/>
        <end position="179"/>
    </location>
</feature>
<dbReference type="GO" id="GO:0006405">
    <property type="term" value="P:RNA export from nucleus"/>
    <property type="evidence" value="ECO:0007669"/>
    <property type="project" value="TreeGrafter"/>
</dbReference>
<dbReference type="HOGENOM" id="CLU_003712_0_0_1"/>
<dbReference type="Gene3D" id="1.25.10.10">
    <property type="entry name" value="Leucine-rich Repeat Variant"/>
    <property type="match status" value="1"/>
</dbReference>
<dbReference type="GeneID" id="63700035"/>
<dbReference type="GO" id="GO:0006611">
    <property type="term" value="P:protein export from nucleus"/>
    <property type="evidence" value="ECO:0007669"/>
    <property type="project" value="InterPro"/>
</dbReference>
<organism evidence="6 7">
    <name type="scientific">Aspergillus ruber (strain CBS 135680)</name>
    <dbReference type="NCBI Taxonomy" id="1388766"/>
    <lineage>
        <taxon>Eukaryota</taxon>
        <taxon>Fungi</taxon>
        <taxon>Dikarya</taxon>
        <taxon>Ascomycota</taxon>
        <taxon>Pezizomycotina</taxon>
        <taxon>Eurotiomycetes</taxon>
        <taxon>Eurotiomycetidae</taxon>
        <taxon>Eurotiales</taxon>
        <taxon>Aspergillaceae</taxon>
        <taxon>Aspergillus</taxon>
        <taxon>Aspergillus subgen. Aspergillus</taxon>
    </lineage>
</organism>
<dbReference type="GO" id="GO:0005737">
    <property type="term" value="C:cytoplasm"/>
    <property type="evidence" value="ECO:0007669"/>
    <property type="project" value="TreeGrafter"/>
</dbReference>
<dbReference type="RefSeq" id="XP_040635621.1">
    <property type="nucleotide sequence ID" value="XM_040784911.1"/>
</dbReference>
<reference evidence="7" key="1">
    <citation type="journal article" date="2014" name="Nat. Commun.">
        <title>Genomic adaptations of the halophilic Dead Sea filamentous fungus Eurotium rubrum.</title>
        <authorList>
            <person name="Kis-Papo T."/>
            <person name="Weig A.R."/>
            <person name="Riley R."/>
            <person name="Persoh D."/>
            <person name="Salamov A."/>
            <person name="Sun H."/>
            <person name="Lipzen A."/>
            <person name="Wasser S.P."/>
            <person name="Rambold G."/>
            <person name="Grigoriev I.V."/>
            <person name="Nevo E."/>
        </authorList>
    </citation>
    <scope>NUCLEOTIDE SEQUENCE [LARGE SCALE GENOMIC DNA]</scope>
    <source>
        <strain evidence="7">CBS 135680</strain>
    </source>
</reference>
<name>A0A017S505_ASPRC</name>
<dbReference type="PANTHER" id="PTHR11223">
    <property type="entry name" value="EXPORTIN 1/5"/>
    <property type="match status" value="1"/>
</dbReference>
<feature type="region of interest" description="Disordered" evidence="3">
    <location>
        <begin position="1002"/>
        <end position="1025"/>
    </location>
</feature>
<dbReference type="InterPro" id="IPR045065">
    <property type="entry name" value="XPO1/5"/>
</dbReference>
<dbReference type="PANTHER" id="PTHR11223:SF3">
    <property type="entry name" value="EXPORTIN-5"/>
    <property type="match status" value="1"/>
</dbReference>
<dbReference type="InterPro" id="IPR045478">
    <property type="entry name" value="Exportin-5_C"/>
</dbReference>
<proteinExistence type="predicted"/>
<accession>A0A017S505</accession>
<keyword evidence="1" id="KW-0819">tRNA processing</keyword>
<evidence type="ECO:0000313" key="7">
    <source>
        <dbReference type="Proteomes" id="UP000019804"/>
    </source>
</evidence>
<dbReference type="STRING" id="1388766.A0A017S505"/>
<dbReference type="GO" id="GO:0005634">
    <property type="term" value="C:nucleus"/>
    <property type="evidence" value="ECO:0007669"/>
    <property type="project" value="TreeGrafter"/>
</dbReference>
<dbReference type="OrthoDB" id="2215036at2759"/>
<protein>
    <submittedName>
        <fullName evidence="6">Putative Karyopherin</fullName>
    </submittedName>
</protein>
<dbReference type="EMBL" id="KK088440">
    <property type="protein sequence ID" value="EYE91931.1"/>
    <property type="molecule type" value="Genomic_DNA"/>
</dbReference>
<dbReference type="InterPro" id="IPR011989">
    <property type="entry name" value="ARM-like"/>
</dbReference>
<evidence type="ECO:0000259" key="5">
    <source>
        <dbReference type="Pfam" id="PF19273"/>
    </source>
</evidence>
<dbReference type="GO" id="GO:0005049">
    <property type="term" value="F:nuclear export signal receptor activity"/>
    <property type="evidence" value="ECO:0007669"/>
    <property type="project" value="InterPro"/>
</dbReference>
<dbReference type="InterPro" id="IPR013598">
    <property type="entry name" value="Exportin-1/Importin-b-like"/>
</dbReference>
<dbReference type="SUPFAM" id="SSF48371">
    <property type="entry name" value="ARM repeat"/>
    <property type="match status" value="1"/>
</dbReference>
<gene>
    <name evidence="6" type="ORF">EURHEDRAFT_463819</name>
</gene>
<dbReference type="InterPro" id="IPR016024">
    <property type="entry name" value="ARM-type_fold"/>
</dbReference>
<dbReference type="GO" id="GO:0042565">
    <property type="term" value="C:RNA nuclear export complex"/>
    <property type="evidence" value="ECO:0007669"/>
    <property type="project" value="TreeGrafter"/>
</dbReference>
<evidence type="ECO:0000256" key="3">
    <source>
        <dbReference type="SAM" id="MobiDB-lite"/>
    </source>
</evidence>
<dbReference type="GO" id="GO:0003723">
    <property type="term" value="F:RNA binding"/>
    <property type="evidence" value="ECO:0007669"/>
    <property type="project" value="TreeGrafter"/>
</dbReference>
<comment type="function">
    <text evidence="2">tRNA nucleus export receptor which facilitates tRNA translocation across the nuclear pore complex. Involved in pre-tRNA splicing, probably by affecting the interaction of pre-tRNA with splicing endonuclease.</text>
</comment>
<dbReference type="FunFam" id="1.25.10.10:FF:000375">
    <property type="entry name" value="Predicted protein"/>
    <property type="match status" value="1"/>
</dbReference>
<feature type="domain" description="Exportin-5 C-terminal" evidence="5">
    <location>
        <begin position="328"/>
        <end position="1176"/>
    </location>
</feature>
<dbReference type="Proteomes" id="UP000019804">
    <property type="component" value="Unassembled WGS sequence"/>
</dbReference>
<dbReference type="Pfam" id="PF08389">
    <property type="entry name" value="Xpo1"/>
    <property type="match status" value="1"/>
</dbReference>
<evidence type="ECO:0000256" key="1">
    <source>
        <dbReference type="ARBA" id="ARBA00022694"/>
    </source>
</evidence>
<evidence type="ECO:0000259" key="4">
    <source>
        <dbReference type="Pfam" id="PF08389"/>
    </source>
</evidence>
<sequence length="1229" mass="139065">MAAAEFSEGGMADLIRALELIHSPSSTNELRREALTYVEAQKQSKAAAHNGFLLASRTEHAPLVRYFGLTLLDHVLRHTSITSNQLVELRELVIPLAQSIRQEDPPYIRNKIPQLWAEVAKRSWGLDWLDMDQTLVQFWSASLVHKEFVLSVLETLSEDIFYREDTVSSLRGTDLNRALIEIYTPLSVFEEVYPKRDKQLEIRCGTEGWMTRTCEFLGECIENVQTSKQAKDAAIKALATLKACLAWTIPKAIISTNCVPHIVRAFTCHDEQVLLAGVEALHSLYSRANFDIDDFQPLVHLMYETEYLDLLQKLYEWSIVGPDDIDDTRYTISKKLSEMLSYVAGFLEEKGFSLETAHGLNLPHFFHLMINVIQHQSLTISIPVLHIWSKLLASERIGNTEFVTSLVPQLLGICTQRLVRWESLPEDSGSPTVTFLYEDIDTVPERHAFVGNYRRYCSNIIETIVQKRPQEAIPHILSGVEVNLNSLYDGVAPFNVTTFSKSSIPLMRADTQFAVVDATLKGYNKWVSAHGKTPQQDEQKRSELETALEAWAMSLLQRNFEDPILNERIIKLAVDISCRALDKTPSFALKVLEHILMTRLPDQPEYPAYSEAVKELHGLSSHELRRLAVRYADYFSTFYDVLEPKIKEITMSNQMDDKLQMELTSVLVIITLRASNMDQYVRESRLVSFVQPVRQAWQDEELQRLSSSFEGFCALLGLQDVGPYMQARQAHKLEDWTEVSVDSDGKQIQEGMTRKFQHLPLRGTKIMLAISTERVKRGEPAYDLACKTWHDTIPVVLPSLLQLVSNAHAFHNPKNWGGLPDEMKAVVEHILTDRFWQAGISTGSRDDFYAKITASRGTLEGFASSVRGKIRAVREACYSILFSMSRMREHFYGFAELPGPLSEALFNDSVHLSSHQFSVLLNVSRCLIDDCPVRFRSQFLPPMLSSLFTHIDRKVTTEWEIIEQQKAGMAESDLTDEMKSESILRQLTYSAVIMVASLLDPQRGDPDQTESTDPSGPTPPPSITESIRHFVLSSPEIFEPVMLFCTHALRMRDTRCCSIITRVIRSLLQDFAPPNDTPTTATIREFISSEVLKACITSVHEPYFVDMQKDLASLIASIWVLYGSSSPTPRTVILSLPGIDPQRVAYAENALLRSSSARQQRALILELLEGLRGVSIAEQGKILDSRVERRKTRSALQEKYMKNEMDGQQTTKVDINDGPDLGGIADMFG</sequence>
<dbReference type="AlphaFoldDB" id="A0A017S505"/>
<dbReference type="GO" id="GO:0008033">
    <property type="term" value="P:tRNA processing"/>
    <property type="evidence" value="ECO:0007669"/>
    <property type="project" value="UniProtKB-KW"/>
</dbReference>
<dbReference type="Pfam" id="PF19273">
    <property type="entry name" value="Exportin-5"/>
    <property type="match status" value="1"/>
</dbReference>
<evidence type="ECO:0000313" key="6">
    <source>
        <dbReference type="EMBL" id="EYE91931.1"/>
    </source>
</evidence>
<keyword evidence="7" id="KW-1185">Reference proteome</keyword>
<evidence type="ECO:0000256" key="2">
    <source>
        <dbReference type="ARBA" id="ARBA00025147"/>
    </source>
</evidence>